<dbReference type="Gene3D" id="3.40.50.11340">
    <property type="match status" value="2"/>
</dbReference>
<comment type="similarity">
    <text evidence="2">Belongs to the glycosyltransferase 37 family.</text>
</comment>
<evidence type="ECO:0000256" key="5">
    <source>
        <dbReference type="ARBA" id="ARBA00023034"/>
    </source>
</evidence>
<dbReference type="FunFam" id="3.40.50.11340:FF:000005">
    <property type="entry name" value="Galactoside 2-alpha-L-fucosyltransferase"/>
    <property type="match status" value="2"/>
</dbReference>
<evidence type="ECO:0000256" key="8">
    <source>
        <dbReference type="SAM" id="MobiDB-lite"/>
    </source>
</evidence>
<reference evidence="9 10" key="1">
    <citation type="submission" date="2024-02" db="EMBL/GenBank/DDBJ databases">
        <title>High-quality chromosome-scale genome assembly of Pensacola bahiagrass (Paspalum notatum Flugge var. saurae).</title>
        <authorList>
            <person name="Vega J.M."/>
            <person name="Podio M."/>
            <person name="Orjuela J."/>
            <person name="Siena L.A."/>
            <person name="Pessino S.C."/>
            <person name="Combes M.C."/>
            <person name="Mariac C."/>
            <person name="Albertini E."/>
            <person name="Pupilli F."/>
            <person name="Ortiz J.P.A."/>
            <person name="Leblanc O."/>
        </authorList>
    </citation>
    <scope>NUCLEOTIDE SEQUENCE [LARGE SCALE GENOMIC DNA]</scope>
    <source>
        <strain evidence="9">R1</strain>
        <tissue evidence="9">Leaf</tissue>
    </source>
</reference>
<dbReference type="GO" id="GO:0071555">
    <property type="term" value="P:cell wall organization"/>
    <property type="evidence" value="ECO:0007669"/>
    <property type="project" value="UniProtKB-KW"/>
</dbReference>
<dbReference type="Proteomes" id="UP001341281">
    <property type="component" value="Chromosome 07"/>
</dbReference>
<keyword evidence="10" id="KW-1185">Reference proteome</keyword>
<evidence type="ECO:0008006" key="11">
    <source>
        <dbReference type="Google" id="ProtNLM"/>
    </source>
</evidence>
<protein>
    <recommendedName>
        <fullName evidence="11">Fucosyltransferase</fullName>
    </recommendedName>
</protein>
<dbReference type="EMBL" id="CP144751">
    <property type="protein sequence ID" value="WVZ85855.1"/>
    <property type="molecule type" value="Genomic_DNA"/>
</dbReference>
<keyword evidence="6" id="KW-0325">Glycoprotein</keyword>
<proteinExistence type="inferred from homology"/>
<evidence type="ECO:0000256" key="7">
    <source>
        <dbReference type="ARBA" id="ARBA00023316"/>
    </source>
</evidence>
<keyword evidence="5" id="KW-0333">Golgi apparatus</keyword>
<sequence>MHPTKLDGGAGPLATVPDPRDRRLGGLLSPDFDDSSCLSRYRAVLYRRRSLHAISSYLVSALRRYESLHRRCGPGTPAYARAVERLRASSPPNFSNFSNAAECSYVVWGPIEGLGNRILSITSSFLYALLTDRVLLLHLGGGDDLRDLFCEPFPGSTWVLPDDKDFPIRDIDQLTVRSHNMSLGSVLWRGEDPGVAPWLYVHLRHDYSKVHHEQRFFCDDVQARLRRVPWLVVRSDNYFVPGLFLMPRHDRELARMFPRRDAVFHHLGRYLFHPSNTVWGMVMRYHNSYFAGADERVGIQVRRFHWAPIATDELYAQILNCTQSEDILPGVGTAKDTTGRADDGQQPARLKQKAVLVVSLHGEYSEKLRDTYHEHGAAGGEAVSVYQPTNLGWQRSGEQEHNQKALAEMVLLSFSDVVVTTSVSTFGYVGQGLGGLRPFVLMGPVDGKAPDTPCRHAATIEPCFHAPPTYNCRAKAKGDTGRIVRHIRHCEDFPQGVQLVDMAGRPSQLGGKSRSAAAVTAASVATAVLITAAVLFCSRWTPSSDGDTWVSAGVRVVMNAMSDQGAVPLATVPNPSDRLLGGLLSPDFDDRACLSRYRAVLYRRVSRHALSPHLVSALRRYESLHRLCAPGTPAYARALQRLRASSPPNASADPPPCSYLVWTPDAGLGNRILSITAGFLYALLTDRVLLLNGSRDDLDDLFCEPFPGSTWILPEMDFPVRDKLSIDTVQSLGSTLGRGGDALAAAPWLYLHLVHNYKTPDRLFFCDDVQAELRRVPWLVFQADNYFVPGLFLIPRHERELARMFPRRDAVFHHLGRYLFHPSNTVWGMVTRYHGAFFADADERVGIQVRKFKWAPISDDELYGQILKCVQRENILPGVGAPRANATTGGRPPKRKAVVVASLYNEYSEKLKDLYHEHGAAGGEAVSVFQPTHLGAQHFSDRQQNQKALAEMVLLSFADVVVTTSVSTFGYVSQGLAGLRPWVLMRPDHGKAPDTPCRLAPTIEPCFHTPPNYDCRAKTRADTGRIVQHIRHCEDFPQGVQLLES</sequence>
<evidence type="ECO:0000256" key="6">
    <source>
        <dbReference type="ARBA" id="ARBA00023180"/>
    </source>
</evidence>
<keyword evidence="4" id="KW-0808">Transferase</keyword>
<evidence type="ECO:0000256" key="2">
    <source>
        <dbReference type="ARBA" id="ARBA00010481"/>
    </source>
</evidence>
<dbReference type="PANTHER" id="PTHR31889:SF35">
    <property type="entry name" value="FUCOSYLTRANSFERASE"/>
    <property type="match status" value="1"/>
</dbReference>
<comment type="subcellular location">
    <subcellularLocation>
        <location evidence="1">Golgi apparatus</location>
    </subcellularLocation>
</comment>
<feature type="region of interest" description="Disordered" evidence="8">
    <location>
        <begin position="1"/>
        <end position="27"/>
    </location>
</feature>
<dbReference type="InterPro" id="IPR004938">
    <property type="entry name" value="XG_FTase"/>
</dbReference>
<evidence type="ECO:0000256" key="4">
    <source>
        <dbReference type="ARBA" id="ARBA00022679"/>
    </source>
</evidence>
<dbReference type="GO" id="GO:0005794">
    <property type="term" value="C:Golgi apparatus"/>
    <property type="evidence" value="ECO:0007669"/>
    <property type="project" value="UniProtKB-SubCell"/>
</dbReference>
<keyword evidence="7" id="KW-0961">Cell wall biogenesis/degradation</keyword>
<evidence type="ECO:0000313" key="9">
    <source>
        <dbReference type="EMBL" id="WVZ85855.1"/>
    </source>
</evidence>
<organism evidence="9 10">
    <name type="scientific">Paspalum notatum var. saurae</name>
    <dbReference type="NCBI Taxonomy" id="547442"/>
    <lineage>
        <taxon>Eukaryota</taxon>
        <taxon>Viridiplantae</taxon>
        <taxon>Streptophyta</taxon>
        <taxon>Embryophyta</taxon>
        <taxon>Tracheophyta</taxon>
        <taxon>Spermatophyta</taxon>
        <taxon>Magnoliopsida</taxon>
        <taxon>Liliopsida</taxon>
        <taxon>Poales</taxon>
        <taxon>Poaceae</taxon>
        <taxon>PACMAD clade</taxon>
        <taxon>Panicoideae</taxon>
        <taxon>Andropogonodae</taxon>
        <taxon>Paspaleae</taxon>
        <taxon>Paspalinae</taxon>
        <taxon>Paspalum</taxon>
    </lineage>
</organism>
<dbReference type="Pfam" id="PF03254">
    <property type="entry name" value="XG_FTase"/>
    <property type="match status" value="2"/>
</dbReference>
<evidence type="ECO:0000256" key="3">
    <source>
        <dbReference type="ARBA" id="ARBA00022676"/>
    </source>
</evidence>
<keyword evidence="3" id="KW-0328">Glycosyltransferase</keyword>
<dbReference type="PANTHER" id="PTHR31889">
    <property type="entry name" value="FUCOSYLTRANSFERASE 2-RELATED"/>
    <property type="match status" value="1"/>
</dbReference>
<dbReference type="GO" id="GO:0009969">
    <property type="term" value="P:xyloglucan biosynthetic process"/>
    <property type="evidence" value="ECO:0007669"/>
    <property type="project" value="TreeGrafter"/>
</dbReference>
<gene>
    <name evidence="9" type="ORF">U9M48_032717</name>
</gene>
<evidence type="ECO:0000256" key="1">
    <source>
        <dbReference type="ARBA" id="ARBA00004555"/>
    </source>
</evidence>
<dbReference type="GO" id="GO:0016020">
    <property type="term" value="C:membrane"/>
    <property type="evidence" value="ECO:0007669"/>
    <property type="project" value="InterPro"/>
</dbReference>
<dbReference type="AlphaFoldDB" id="A0AAQ3X625"/>
<dbReference type="GO" id="GO:0042546">
    <property type="term" value="P:cell wall biogenesis"/>
    <property type="evidence" value="ECO:0007669"/>
    <property type="project" value="InterPro"/>
</dbReference>
<evidence type="ECO:0000313" key="10">
    <source>
        <dbReference type="Proteomes" id="UP001341281"/>
    </source>
</evidence>
<accession>A0AAQ3X625</accession>
<dbReference type="GO" id="GO:0008107">
    <property type="term" value="F:galactoside 2-alpha-L-fucosyltransferase activity"/>
    <property type="evidence" value="ECO:0007669"/>
    <property type="project" value="InterPro"/>
</dbReference>
<name>A0AAQ3X625_PASNO</name>